<organism evidence="1 2">
    <name type="scientific">Chaetoceros tenuissimus</name>
    <dbReference type="NCBI Taxonomy" id="426638"/>
    <lineage>
        <taxon>Eukaryota</taxon>
        <taxon>Sar</taxon>
        <taxon>Stramenopiles</taxon>
        <taxon>Ochrophyta</taxon>
        <taxon>Bacillariophyta</taxon>
        <taxon>Coscinodiscophyceae</taxon>
        <taxon>Chaetocerotophycidae</taxon>
        <taxon>Chaetocerotales</taxon>
        <taxon>Chaetocerotaceae</taxon>
        <taxon>Chaetoceros</taxon>
    </lineage>
</organism>
<accession>A0AAD3H097</accession>
<protein>
    <submittedName>
        <fullName evidence="1">Uncharacterized protein</fullName>
    </submittedName>
</protein>
<evidence type="ECO:0000313" key="2">
    <source>
        <dbReference type="Proteomes" id="UP001054902"/>
    </source>
</evidence>
<dbReference type="Gene3D" id="3.30.559.10">
    <property type="entry name" value="Chloramphenicol acetyltransferase-like domain"/>
    <property type="match status" value="1"/>
</dbReference>
<comment type="caution">
    <text evidence="1">The sequence shown here is derived from an EMBL/GenBank/DDBJ whole genome shotgun (WGS) entry which is preliminary data.</text>
</comment>
<name>A0AAD3H097_9STRA</name>
<gene>
    <name evidence="1" type="ORF">CTEN210_01643</name>
</gene>
<dbReference type="EMBL" id="BLLK01000020">
    <property type="protein sequence ID" value="GFH45169.1"/>
    <property type="molecule type" value="Genomic_DNA"/>
</dbReference>
<dbReference type="InterPro" id="IPR023213">
    <property type="entry name" value="CAT-like_dom_sf"/>
</dbReference>
<dbReference type="Proteomes" id="UP001054902">
    <property type="component" value="Unassembled WGS sequence"/>
</dbReference>
<proteinExistence type="predicted"/>
<sequence length="414" mass="48194">MFLKKIKATFGNSKKKDELLIRKGPYAKQLKLMQRVETFTLSHGWKDDKIARFRKAIEEVVLENPILTSHLVWKKNSIYTSLGTFTIENHSFCTVEYDRDLDVRKTFCNQKATMKYMHGKLAKKIECQNKTASEDIETKRPLFHAHLFVFSHDYACLYIGVSHAIVDVATYYNIVGQISALMNDQDITPINWQNEHMITLEPFPDHYTFRDRRKGGLLPMLFGALVNISRTRREQAWIVRKDKVIFEKRNQLDTNLTNYLESDDIILSKVSELLQSSVEINIDMDYRDKSPEFARTDGGNCSKAFNLPSNVASNPNLLRQTIDKGYYYEANQVDGKPLKKGQLCYSSSWINSYKQIEGMKTLCHTPSFNLIQGQPFDVCIMFVIDESHFAVFHNFLEYDKAKLKRMKWVRVCRL</sequence>
<dbReference type="AlphaFoldDB" id="A0AAD3H097"/>
<keyword evidence="2" id="KW-1185">Reference proteome</keyword>
<reference evidence="1 2" key="1">
    <citation type="journal article" date="2021" name="Sci. Rep.">
        <title>The genome of the diatom Chaetoceros tenuissimus carries an ancient integrated fragment of an extant virus.</title>
        <authorList>
            <person name="Hongo Y."/>
            <person name="Kimura K."/>
            <person name="Takaki Y."/>
            <person name="Yoshida Y."/>
            <person name="Baba S."/>
            <person name="Kobayashi G."/>
            <person name="Nagasaki K."/>
            <person name="Hano T."/>
            <person name="Tomaru Y."/>
        </authorList>
    </citation>
    <scope>NUCLEOTIDE SEQUENCE [LARGE SCALE GENOMIC DNA]</scope>
    <source>
        <strain evidence="1 2">NIES-3715</strain>
    </source>
</reference>
<evidence type="ECO:0000313" key="1">
    <source>
        <dbReference type="EMBL" id="GFH45169.1"/>
    </source>
</evidence>